<dbReference type="Pfam" id="PF00069">
    <property type="entry name" value="Pkinase"/>
    <property type="match status" value="1"/>
</dbReference>
<dbReference type="SUPFAM" id="SSF56112">
    <property type="entry name" value="Protein kinase-like (PK-like)"/>
    <property type="match status" value="1"/>
</dbReference>
<organism evidence="3 4">
    <name type="scientific">Uabimicrobium amorphum</name>
    <dbReference type="NCBI Taxonomy" id="2596890"/>
    <lineage>
        <taxon>Bacteria</taxon>
        <taxon>Pseudomonadati</taxon>
        <taxon>Planctomycetota</taxon>
        <taxon>Candidatus Uabimicrobiia</taxon>
        <taxon>Candidatus Uabimicrobiales</taxon>
        <taxon>Candidatus Uabimicrobiaceae</taxon>
        <taxon>Candidatus Uabimicrobium</taxon>
    </lineage>
</organism>
<dbReference type="GO" id="GO:0005737">
    <property type="term" value="C:cytoplasm"/>
    <property type="evidence" value="ECO:0007669"/>
    <property type="project" value="TreeGrafter"/>
</dbReference>
<evidence type="ECO:0000256" key="1">
    <source>
        <dbReference type="SAM" id="MobiDB-lite"/>
    </source>
</evidence>
<dbReference type="KEGG" id="uam:UABAM_04920"/>
<dbReference type="InterPro" id="IPR008271">
    <property type="entry name" value="Ser/Thr_kinase_AS"/>
</dbReference>
<dbReference type="AlphaFoldDB" id="A0A5S9IRF2"/>
<dbReference type="PROSITE" id="PS50011">
    <property type="entry name" value="PROTEIN_KINASE_DOM"/>
    <property type="match status" value="1"/>
</dbReference>
<proteinExistence type="predicted"/>
<feature type="domain" description="Protein kinase" evidence="2">
    <location>
        <begin position="238"/>
        <end position="491"/>
    </location>
</feature>
<accession>A0A5S9IRF2</accession>
<dbReference type="InterPro" id="IPR011989">
    <property type="entry name" value="ARM-like"/>
</dbReference>
<evidence type="ECO:0000313" key="3">
    <source>
        <dbReference type="EMBL" id="BBM86534.1"/>
    </source>
</evidence>
<dbReference type="GO" id="GO:0004674">
    <property type="term" value="F:protein serine/threonine kinase activity"/>
    <property type="evidence" value="ECO:0007669"/>
    <property type="project" value="TreeGrafter"/>
</dbReference>
<dbReference type="Gene3D" id="2.60.200.20">
    <property type="match status" value="1"/>
</dbReference>
<feature type="region of interest" description="Disordered" evidence="1">
    <location>
        <begin position="680"/>
        <end position="701"/>
    </location>
</feature>
<dbReference type="SUPFAM" id="SSF49879">
    <property type="entry name" value="SMAD/FHA domain"/>
    <property type="match status" value="1"/>
</dbReference>
<dbReference type="CDD" id="cd00060">
    <property type="entry name" value="FHA"/>
    <property type="match status" value="1"/>
</dbReference>
<name>A0A5S9IRF2_UABAM</name>
<dbReference type="Gene3D" id="3.30.200.20">
    <property type="entry name" value="Phosphorylase Kinase, domain 1"/>
    <property type="match status" value="1"/>
</dbReference>
<dbReference type="Proteomes" id="UP000326354">
    <property type="component" value="Chromosome"/>
</dbReference>
<dbReference type="Gene3D" id="1.10.510.10">
    <property type="entry name" value="Transferase(Phosphotransferase) domain 1"/>
    <property type="match status" value="1"/>
</dbReference>
<dbReference type="SUPFAM" id="SSF48371">
    <property type="entry name" value="ARM repeat"/>
    <property type="match status" value="1"/>
</dbReference>
<dbReference type="SMART" id="SM00220">
    <property type="entry name" value="S_TKc"/>
    <property type="match status" value="1"/>
</dbReference>
<dbReference type="Gene3D" id="1.25.10.10">
    <property type="entry name" value="Leucine-rich Repeat Variant"/>
    <property type="match status" value="2"/>
</dbReference>
<evidence type="ECO:0000313" key="4">
    <source>
        <dbReference type="Proteomes" id="UP000326354"/>
    </source>
</evidence>
<sequence>MHDVYTISMVRGWITGKFDDCPIASWLKKKLEGRIANQQIEKIYLHILQKCSHRNTTPTFDKNDLLSLVRQETVAVMRNFDKKTDWNKVFHTHEPVFNLIDDPSAKQKQPFSLEDSVSSDEIKSLVNKKEPVAKFIETDSPLPKEPFVVEDSTLKGSPQAKEPFVEESTLKNHPLPKEPFVVEDSTYKNSPPSTQVSSNNTFFEKADVTQVLGNNSPAETYVEDRPAKELHTLRMQRYNILRDINRGAFGIVFQGFDTLLQRNVAIKHIYRQMDSHDLHSFEKEAQTLASLNHPSIVQVYDCGVNSKNLPFIVMEFVQGEDIGLYVKDHKPGTVAVVNYMCQLVEALAYIHKRDIFHQDIKPANVLVTTETESPRIKLVDFGIAEKGNKIQERFAGTIRYSPPEKFGDGFTPQPTSDIYSFGAMFYEILTGEIAISEDNMELIYEAIMRGISFDEKHNSIDARLREICLKCVAIDPKNRYQNASELLMDLLDYSNSENSDDVSESPILCLIQNRGKILFPLVKRVNYIGRAYGNEIVVQDPTISRKQAVITLENDDGVPKVHITNLSKMTPVKIGKKDLLYNESAFLGENDRIQIASYTFYYIAGHRHHDDDHHDSQGELMLEKDAMIFLKEEDIFGKYNLTPISGINGERYVLKSDINDIYKNKIGEMTVTYTDDNEIYYPDSDEDDEVTGETTPVTSPTDKKTLQKNFANFKSAEDNSAWVADLTKTLAGNDSINKEVAVNMLLKIGPDALPVMLDTAVRFDVAIPSMVAVCKEMLPDVIPALSEQLTNSNPMICALVLNILSRLGTEGVKPLADLLDSQDTNLRKAAAAAILQMGPTVIPQMKHIAGTKQWTNTIMQWEKRAVPYLIAELQDEATETHAEKILLKMGRDILLELIRAILNKNIPAATRKKLKRLVFKMAPIRELVSLLTHKNEHVSKVAERLLVGFGHAATSSLAQNLRRVDDPLKVSLLKVLGKMGSKATKALGEIDRLLEHNNTAVKRMAQWAKKRIEDNS</sequence>
<dbReference type="InterPro" id="IPR000253">
    <property type="entry name" value="FHA_dom"/>
</dbReference>
<dbReference type="InterPro" id="IPR011009">
    <property type="entry name" value="Kinase-like_dom_sf"/>
</dbReference>
<gene>
    <name evidence="3" type="ORF">UABAM_04920</name>
</gene>
<keyword evidence="4" id="KW-1185">Reference proteome</keyword>
<evidence type="ECO:0000259" key="2">
    <source>
        <dbReference type="PROSITE" id="PS50011"/>
    </source>
</evidence>
<dbReference type="InterPro" id="IPR000719">
    <property type="entry name" value="Prot_kinase_dom"/>
</dbReference>
<dbReference type="EMBL" id="AP019860">
    <property type="protein sequence ID" value="BBM86534.1"/>
    <property type="molecule type" value="Genomic_DNA"/>
</dbReference>
<dbReference type="InterPro" id="IPR008984">
    <property type="entry name" value="SMAD_FHA_dom_sf"/>
</dbReference>
<keyword evidence="3" id="KW-0808">Transferase</keyword>
<dbReference type="PANTHER" id="PTHR24361">
    <property type="entry name" value="MITOGEN-ACTIVATED KINASE KINASE KINASE"/>
    <property type="match status" value="1"/>
</dbReference>
<dbReference type="CDD" id="cd14014">
    <property type="entry name" value="STKc_PknB_like"/>
    <property type="match status" value="1"/>
</dbReference>
<dbReference type="Pfam" id="PF00498">
    <property type="entry name" value="FHA"/>
    <property type="match status" value="1"/>
</dbReference>
<dbReference type="RefSeq" id="WP_173013548.1">
    <property type="nucleotide sequence ID" value="NZ_AP019860.1"/>
</dbReference>
<reference evidence="3 4" key="1">
    <citation type="submission" date="2019-08" db="EMBL/GenBank/DDBJ databases">
        <title>Complete genome sequence of Candidatus Uab amorphum.</title>
        <authorList>
            <person name="Shiratori T."/>
            <person name="Suzuki S."/>
            <person name="Kakizawa Y."/>
            <person name="Ishida K."/>
        </authorList>
    </citation>
    <scope>NUCLEOTIDE SEQUENCE [LARGE SCALE GENOMIC DNA]</scope>
    <source>
        <strain evidence="3 4">SRT547</strain>
    </source>
</reference>
<protein>
    <submittedName>
        <fullName evidence="3">Protein kinase</fullName>
    </submittedName>
</protein>
<feature type="compositionally biased region" description="Acidic residues" evidence="1">
    <location>
        <begin position="680"/>
        <end position="691"/>
    </location>
</feature>
<dbReference type="InterPro" id="IPR016024">
    <property type="entry name" value="ARM-type_fold"/>
</dbReference>
<dbReference type="GO" id="GO:0005524">
    <property type="term" value="F:ATP binding"/>
    <property type="evidence" value="ECO:0007669"/>
    <property type="project" value="InterPro"/>
</dbReference>
<dbReference type="PROSITE" id="PS00108">
    <property type="entry name" value="PROTEIN_KINASE_ST"/>
    <property type="match status" value="1"/>
</dbReference>
<keyword evidence="3" id="KW-0418">Kinase</keyword>
<dbReference type="InterPro" id="IPR053235">
    <property type="entry name" value="Ser_Thr_kinase"/>
</dbReference>